<dbReference type="Pfam" id="PF01544">
    <property type="entry name" value="CorA"/>
    <property type="match status" value="1"/>
</dbReference>
<sequence length="325" mass="37685">MTSFEYQPDEKGLIHAFYLGQPKSRLGWDDLNQNQQKPLWVHLDRTNPFVEQWLQNNYDIDAQMVNSLLRGDTRPRFSEIDSEQALLIVKGINFYNQDTPEEMVSLRMWTDGKTLISLGFKPLQSVVKIVNQLESGNGPNSIESLLIALLKNLDSRIEPFVYELSNRLDELEEKNTKDHELDSQQISDLQLQASVLKRHLVPQRDVLRRMQQSNISWLKEQQNYWREFYYALEVYVDELTELVGRISMHLEAKNQILLQQSNQTMYLLSIIAAIFLPLSFLTGLLGINVGGMPGVEEPTAFLIVCVVVIALGILEYLFFKHKRWL</sequence>
<reference evidence="1 2" key="1">
    <citation type="submission" date="2024-06" db="EMBL/GenBank/DDBJ databases">
        <authorList>
            <person name="Li F."/>
        </authorList>
    </citation>
    <scope>NUCLEOTIDE SEQUENCE [LARGE SCALE GENOMIC DNA]</scope>
    <source>
        <strain evidence="1 2">GXAS 311</strain>
    </source>
</reference>
<organism evidence="1 2">
    <name type="scientific">Aliikangiella maris</name>
    <dbReference type="NCBI Taxonomy" id="3162458"/>
    <lineage>
        <taxon>Bacteria</taxon>
        <taxon>Pseudomonadati</taxon>
        <taxon>Pseudomonadota</taxon>
        <taxon>Gammaproteobacteria</taxon>
        <taxon>Oceanospirillales</taxon>
        <taxon>Pleioneaceae</taxon>
        <taxon>Aliikangiella</taxon>
    </lineage>
</organism>
<dbReference type="PANTHER" id="PTHR46494">
    <property type="entry name" value="CORA FAMILY METAL ION TRANSPORTER (EUROFUNG)"/>
    <property type="match status" value="1"/>
</dbReference>
<name>A0ABV2BXE8_9GAMM</name>
<comment type="caution">
    <text evidence="1">The sequence shown here is derived from an EMBL/GenBank/DDBJ whole genome shotgun (WGS) entry which is preliminary data.</text>
</comment>
<dbReference type="Gene3D" id="1.20.58.340">
    <property type="entry name" value="Magnesium transport protein CorA, transmembrane region"/>
    <property type="match status" value="2"/>
</dbReference>
<dbReference type="Gene3D" id="3.30.460.20">
    <property type="entry name" value="CorA soluble domain-like"/>
    <property type="match status" value="1"/>
</dbReference>
<dbReference type="InterPro" id="IPR045863">
    <property type="entry name" value="CorA_TM1_TM2"/>
</dbReference>
<dbReference type="EMBL" id="JBEVCJ010000018">
    <property type="protein sequence ID" value="MET1256222.1"/>
    <property type="molecule type" value="Genomic_DNA"/>
</dbReference>
<proteinExistence type="predicted"/>
<protein>
    <submittedName>
        <fullName evidence="1">CorA family divalent cation transporter</fullName>
    </submittedName>
</protein>
<gene>
    <name evidence="1" type="ORF">ABVT43_13865</name>
</gene>
<dbReference type="SUPFAM" id="SSF144083">
    <property type="entry name" value="Magnesium transport protein CorA, transmembrane region"/>
    <property type="match status" value="1"/>
</dbReference>
<dbReference type="InterPro" id="IPR002523">
    <property type="entry name" value="MgTranspt_CorA/ZnTranspt_ZntB"/>
</dbReference>
<keyword evidence="2" id="KW-1185">Reference proteome</keyword>
<dbReference type="InterPro" id="IPR045861">
    <property type="entry name" value="CorA_cytoplasmic_dom"/>
</dbReference>
<evidence type="ECO:0000313" key="2">
    <source>
        <dbReference type="Proteomes" id="UP001548189"/>
    </source>
</evidence>
<evidence type="ECO:0000313" key="1">
    <source>
        <dbReference type="EMBL" id="MET1256222.1"/>
    </source>
</evidence>
<dbReference type="SUPFAM" id="SSF143865">
    <property type="entry name" value="CorA soluble domain-like"/>
    <property type="match status" value="1"/>
</dbReference>
<accession>A0ABV2BXE8</accession>
<dbReference type="PANTHER" id="PTHR46494:SF3">
    <property type="entry name" value="ZINC TRANSPORT PROTEIN ZNTB"/>
    <property type="match status" value="1"/>
</dbReference>
<dbReference type="Proteomes" id="UP001548189">
    <property type="component" value="Unassembled WGS sequence"/>
</dbReference>